<accession>A0A0M6WRZ8</accession>
<protein>
    <submittedName>
        <fullName evidence="1">Uncharacterized protein</fullName>
    </submittedName>
</protein>
<reference evidence="4" key="1">
    <citation type="submission" date="2015-05" db="EMBL/GenBank/DDBJ databases">
        <authorList>
            <consortium name="Pathogen Informatics"/>
        </authorList>
    </citation>
    <scope>NUCLEOTIDE SEQUENCE [LARGE SCALE GENOMIC DNA]</scope>
    <source>
        <strain evidence="2 5">2789STDY5608863</strain>
        <strain evidence="4">M72</strain>
    </source>
</reference>
<dbReference type="AlphaFoldDB" id="A0A0M6WRZ8"/>
<evidence type="ECO:0000313" key="5">
    <source>
        <dbReference type="Proteomes" id="UP000095495"/>
    </source>
</evidence>
<reference evidence="1" key="2">
    <citation type="submission" date="2015-05" db="EMBL/GenBank/DDBJ databases">
        <authorList>
            <person name="Wang D.B."/>
            <person name="Wang M."/>
        </authorList>
    </citation>
    <scope>NUCLEOTIDE SEQUENCE [LARGE SCALE GENOMIC DNA]</scope>
    <source>
        <strain evidence="1">M72</strain>
    </source>
</reference>
<dbReference type="GeneID" id="99747586"/>
<name>A0A0M6WRZ8_9FIRM</name>
<dbReference type="STRING" id="301302.ERS852420_02081"/>
<evidence type="ECO:0000313" key="6">
    <source>
        <dbReference type="Proteomes" id="UP000446657"/>
    </source>
</evidence>
<dbReference type="EMBL" id="WNAL01000004">
    <property type="protein sequence ID" value="MTR80682.1"/>
    <property type="molecule type" value="Genomic_DNA"/>
</dbReference>
<dbReference type="EMBL" id="CYXV01000008">
    <property type="protein sequence ID" value="CUN00439.1"/>
    <property type="molecule type" value="Genomic_DNA"/>
</dbReference>
<sequence>MDKRNLVEGLQKAFNTDDRQRNTSDTSDVEYKENTNTLYIKKQRTYNMEENIPSATAMSEEEIFKRLHEERH</sequence>
<evidence type="ECO:0000313" key="1">
    <source>
        <dbReference type="EMBL" id="CRL40450.1"/>
    </source>
</evidence>
<dbReference type="RefSeq" id="WP_022046449.1">
    <property type="nucleotide sequence ID" value="NZ_CP173697.1"/>
</dbReference>
<proteinExistence type="predicted"/>
<dbReference type="Proteomes" id="UP000049979">
    <property type="component" value="Unassembled WGS sequence"/>
</dbReference>
<reference evidence="3 6" key="3">
    <citation type="journal article" date="2019" name="Nat. Med.">
        <title>A library of human gut bacterial isolates paired with longitudinal multiomics data enables mechanistic microbiome research.</title>
        <authorList>
            <person name="Poyet M."/>
            <person name="Groussin M."/>
            <person name="Gibbons S.M."/>
            <person name="Avila-Pacheco J."/>
            <person name="Jiang X."/>
            <person name="Kearney S.M."/>
            <person name="Perrotta A.R."/>
            <person name="Berdy B."/>
            <person name="Zhao S."/>
            <person name="Lieberman T.D."/>
            <person name="Swanson P.K."/>
            <person name="Smith M."/>
            <person name="Roesemann S."/>
            <person name="Alexander J.E."/>
            <person name="Rich S.A."/>
            <person name="Livny J."/>
            <person name="Vlamakis H."/>
            <person name="Clish C."/>
            <person name="Bullock K."/>
            <person name="Deik A."/>
            <person name="Scott J."/>
            <person name="Pierce K.A."/>
            <person name="Xavier R.J."/>
            <person name="Alm E.J."/>
        </authorList>
    </citation>
    <scope>NUCLEOTIDE SEQUENCE [LARGE SCALE GENOMIC DNA]</scope>
    <source>
        <strain evidence="3 6">BIOML-A1</strain>
    </source>
</reference>
<dbReference type="Proteomes" id="UP000095495">
    <property type="component" value="Unassembled WGS sequence"/>
</dbReference>
<organism evidence="1 4">
    <name type="scientific">Roseburia faecis</name>
    <dbReference type="NCBI Taxonomy" id="301302"/>
    <lineage>
        <taxon>Bacteria</taxon>
        <taxon>Bacillati</taxon>
        <taxon>Bacillota</taxon>
        <taxon>Clostridia</taxon>
        <taxon>Lachnospirales</taxon>
        <taxon>Lachnospiraceae</taxon>
        <taxon>Roseburia</taxon>
    </lineage>
</organism>
<dbReference type="Proteomes" id="UP000446657">
    <property type="component" value="Unassembled WGS sequence"/>
</dbReference>
<keyword evidence="4" id="KW-1185">Reference proteome</keyword>
<evidence type="ECO:0000313" key="3">
    <source>
        <dbReference type="EMBL" id="MTR80682.1"/>
    </source>
</evidence>
<evidence type="ECO:0000313" key="4">
    <source>
        <dbReference type="Proteomes" id="UP000049979"/>
    </source>
</evidence>
<gene>
    <name evidence="2" type="ORF">ERS852420_02081</name>
    <name evidence="3" type="ORF">GMD30_02945</name>
    <name evidence="1" type="ORF">M72_09541</name>
</gene>
<evidence type="ECO:0000313" key="2">
    <source>
        <dbReference type="EMBL" id="CUN00439.1"/>
    </source>
</evidence>
<dbReference type="EMBL" id="CVRR01000033">
    <property type="protein sequence ID" value="CRL40450.1"/>
    <property type="molecule type" value="Genomic_DNA"/>
</dbReference>